<accession>A0A314YNH5</accession>
<evidence type="ECO:0000313" key="2">
    <source>
        <dbReference type="EMBL" id="PQQ06561.1"/>
    </source>
</evidence>
<dbReference type="EMBL" id="PJQY01000951">
    <property type="protein sequence ID" value="PQQ06561.1"/>
    <property type="molecule type" value="Genomic_DNA"/>
</dbReference>
<organism evidence="2 3">
    <name type="scientific">Prunus yedoensis var. nudiflora</name>
    <dbReference type="NCBI Taxonomy" id="2094558"/>
    <lineage>
        <taxon>Eukaryota</taxon>
        <taxon>Viridiplantae</taxon>
        <taxon>Streptophyta</taxon>
        <taxon>Embryophyta</taxon>
        <taxon>Tracheophyta</taxon>
        <taxon>Spermatophyta</taxon>
        <taxon>Magnoliopsida</taxon>
        <taxon>eudicotyledons</taxon>
        <taxon>Gunneridae</taxon>
        <taxon>Pentapetalae</taxon>
        <taxon>rosids</taxon>
        <taxon>fabids</taxon>
        <taxon>Rosales</taxon>
        <taxon>Rosaceae</taxon>
        <taxon>Amygdaloideae</taxon>
        <taxon>Amygdaleae</taxon>
        <taxon>Prunus</taxon>
    </lineage>
</organism>
<dbReference type="Gene3D" id="3.40.50.2000">
    <property type="entry name" value="Glycogen Phosphorylase B"/>
    <property type="match status" value="1"/>
</dbReference>
<feature type="compositionally biased region" description="Basic and acidic residues" evidence="1">
    <location>
        <begin position="59"/>
        <end position="70"/>
    </location>
</feature>
<reference evidence="2 3" key="1">
    <citation type="submission" date="2018-02" db="EMBL/GenBank/DDBJ databases">
        <title>Draft genome of wild Prunus yedoensis var. nudiflora.</title>
        <authorList>
            <person name="Baek S."/>
            <person name="Kim J.-H."/>
            <person name="Choi K."/>
            <person name="Kim G.-B."/>
            <person name="Cho A."/>
            <person name="Jang H."/>
            <person name="Shin C.-H."/>
            <person name="Yu H.-J."/>
            <person name="Mun J.-H."/>
        </authorList>
    </citation>
    <scope>NUCLEOTIDE SEQUENCE [LARGE SCALE GENOMIC DNA]</scope>
    <source>
        <strain evidence="3">cv. Jeju island</strain>
        <tissue evidence="2">Leaf</tissue>
    </source>
</reference>
<dbReference type="Proteomes" id="UP000250321">
    <property type="component" value="Unassembled WGS sequence"/>
</dbReference>
<keyword evidence="3" id="KW-1185">Reference proteome</keyword>
<feature type="region of interest" description="Disordered" evidence="1">
    <location>
        <begin position="1"/>
        <end position="85"/>
    </location>
</feature>
<gene>
    <name evidence="2" type="ORF">Pyn_40438</name>
</gene>
<dbReference type="AlphaFoldDB" id="A0A314YNH5"/>
<protein>
    <submittedName>
        <fullName evidence="2">Uncharacterized protein</fullName>
    </submittedName>
</protein>
<name>A0A314YNH5_PRUYE</name>
<comment type="caution">
    <text evidence="2">The sequence shown here is derived from an EMBL/GenBank/DDBJ whole genome shotgun (WGS) entry which is preliminary data.</text>
</comment>
<dbReference type="OrthoDB" id="5835829at2759"/>
<evidence type="ECO:0000313" key="3">
    <source>
        <dbReference type="Proteomes" id="UP000250321"/>
    </source>
</evidence>
<sequence>MRNKWGSGYKETEGIKPQSKSPTKGRTNTHKGENDTPTKKGRRRADRSPQGDPQAAGSRLEKRNQRKGEEEWASFPPPKVERRRSLFLTERRPPVTAIIANIELLWAVPAGHRRNIPVASLSTLSASEPSRLEYGKKVRFLSEELLSANDDVSGSKDRS</sequence>
<proteinExistence type="predicted"/>
<evidence type="ECO:0000256" key="1">
    <source>
        <dbReference type="SAM" id="MobiDB-lite"/>
    </source>
</evidence>